<proteinExistence type="predicted"/>
<sequence>MVAIENGCSIKVTRNTTLSADKTAEKGRGWNCSEERRKNCVISSAWENCHLEWSKLWTKNKRIRTADQRFCIYFSKISTFR</sequence>
<name>A0AAV4RU70_9ARAC</name>
<organism evidence="1 2">
    <name type="scientific">Caerostris darwini</name>
    <dbReference type="NCBI Taxonomy" id="1538125"/>
    <lineage>
        <taxon>Eukaryota</taxon>
        <taxon>Metazoa</taxon>
        <taxon>Ecdysozoa</taxon>
        <taxon>Arthropoda</taxon>
        <taxon>Chelicerata</taxon>
        <taxon>Arachnida</taxon>
        <taxon>Araneae</taxon>
        <taxon>Araneomorphae</taxon>
        <taxon>Entelegynae</taxon>
        <taxon>Araneoidea</taxon>
        <taxon>Araneidae</taxon>
        <taxon>Caerostris</taxon>
    </lineage>
</organism>
<dbReference type="Proteomes" id="UP001054837">
    <property type="component" value="Unassembled WGS sequence"/>
</dbReference>
<dbReference type="AlphaFoldDB" id="A0AAV4RU70"/>
<evidence type="ECO:0000313" key="1">
    <source>
        <dbReference type="EMBL" id="GIY24481.1"/>
    </source>
</evidence>
<protein>
    <submittedName>
        <fullName evidence="1">Uncharacterized protein</fullName>
    </submittedName>
</protein>
<evidence type="ECO:0000313" key="2">
    <source>
        <dbReference type="Proteomes" id="UP001054837"/>
    </source>
</evidence>
<gene>
    <name evidence="1" type="ORF">CDAR_170121</name>
</gene>
<keyword evidence="2" id="KW-1185">Reference proteome</keyword>
<comment type="caution">
    <text evidence="1">The sequence shown here is derived from an EMBL/GenBank/DDBJ whole genome shotgun (WGS) entry which is preliminary data.</text>
</comment>
<accession>A0AAV4RU70</accession>
<reference evidence="1 2" key="1">
    <citation type="submission" date="2021-06" db="EMBL/GenBank/DDBJ databases">
        <title>Caerostris darwini draft genome.</title>
        <authorList>
            <person name="Kono N."/>
            <person name="Arakawa K."/>
        </authorList>
    </citation>
    <scope>NUCLEOTIDE SEQUENCE [LARGE SCALE GENOMIC DNA]</scope>
</reference>
<dbReference type="EMBL" id="BPLQ01006695">
    <property type="protein sequence ID" value="GIY24481.1"/>
    <property type="molecule type" value="Genomic_DNA"/>
</dbReference>